<name>A0A846MGJ2_9BACL</name>
<feature type="domain" description="HTH cro/C1-type" evidence="1">
    <location>
        <begin position="16"/>
        <end position="58"/>
    </location>
</feature>
<sequence>MHALDYFFSLWKLKNKDVAEYLGIPAPQINDWKKGRRPIPKHHLEKLCKLLNVPEEKSYLLL</sequence>
<dbReference type="Gene3D" id="1.10.260.40">
    <property type="entry name" value="lambda repressor-like DNA-binding domains"/>
    <property type="match status" value="1"/>
</dbReference>
<dbReference type="InterPro" id="IPR010982">
    <property type="entry name" value="Lambda_DNA-bd_dom_sf"/>
</dbReference>
<reference evidence="2 3" key="1">
    <citation type="submission" date="2020-03" db="EMBL/GenBank/DDBJ databases">
        <title>Genomic Encyclopedia of Archaeal and Bacterial Type Strains, Phase II (KMG-II): from individual species to whole genera.</title>
        <authorList>
            <person name="Goeker M."/>
        </authorList>
    </citation>
    <scope>NUCLEOTIDE SEQUENCE [LARGE SCALE GENOMIC DNA]</scope>
    <source>
        <strain evidence="2 3">DSM 4749</strain>
    </source>
</reference>
<accession>A0A846MGJ2</accession>
<protein>
    <submittedName>
        <fullName evidence="2">Transcriptional regulator with XRE-family HTH domain</fullName>
    </submittedName>
</protein>
<gene>
    <name evidence="2" type="ORF">BDD39_001839</name>
</gene>
<dbReference type="InterPro" id="IPR001387">
    <property type="entry name" value="Cro/C1-type_HTH"/>
</dbReference>
<dbReference type="AlphaFoldDB" id="A0A846MGJ2"/>
<evidence type="ECO:0000313" key="2">
    <source>
        <dbReference type="EMBL" id="NIK15329.1"/>
    </source>
</evidence>
<keyword evidence="3" id="KW-1185">Reference proteome</keyword>
<comment type="caution">
    <text evidence="2">The sequence shown here is derived from an EMBL/GenBank/DDBJ whole genome shotgun (WGS) entry which is preliminary data.</text>
</comment>
<evidence type="ECO:0000259" key="1">
    <source>
        <dbReference type="PROSITE" id="PS50943"/>
    </source>
</evidence>
<dbReference type="RefSeq" id="WP_166910146.1">
    <property type="nucleotide sequence ID" value="NZ_JAASRS010000001.1"/>
</dbReference>
<dbReference type="SUPFAM" id="SSF47413">
    <property type="entry name" value="lambda repressor-like DNA-binding domains"/>
    <property type="match status" value="1"/>
</dbReference>
<proteinExistence type="predicted"/>
<dbReference type="CDD" id="cd00093">
    <property type="entry name" value="HTH_XRE"/>
    <property type="match status" value="1"/>
</dbReference>
<dbReference type="Proteomes" id="UP000532769">
    <property type="component" value="Unassembled WGS sequence"/>
</dbReference>
<dbReference type="EMBL" id="JAASRS010000001">
    <property type="protein sequence ID" value="NIK15329.1"/>
    <property type="molecule type" value="Genomic_DNA"/>
</dbReference>
<evidence type="ECO:0000313" key="3">
    <source>
        <dbReference type="Proteomes" id="UP000532769"/>
    </source>
</evidence>
<dbReference type="PROSITE" id="PS50943">
    <property type="entry name" value="HTH_CROC1"/>
    <property type="match status" value="1"/>
</dbReference>
<dbReference type="GO" id="GO:0003677">
    <property type="term" value="F:DNA binding"/>
    <property type="evidence" value="ECO:0007669"/>
    <property type="project" value="InterPro"/>
</dbReference>
<dbReference type="Pfam" id="PF01381">
    <property type="entry name" value="HTH_3"/>
    <property type="match status" value="1"/>
</dbReference>
<organism evidence="2 3">
    <name type="scientific">Saccharococcus thermophilus</name>
    <dbReference type="NCBI Taxonomy" id="29396"/>
    <lineage>
        <taxon>Bacteria</taxon>
        <taxon>Bacillati</taxon>
        <taxon>Bacillota</taxon>
        <taxon>Bacilli</taxon>
        <taxon>Bacillales</taxon>
        <taxon>Anoxybacillaceae</taxon>
        <taxon>Saccharococcus</taxon>
    </lineage>
</organism>